<evidence type="ECO:0000259" key="1">
    <source>
        <dbReference type="SMART" id="SM00460"/>
    </source>
</evidence>
<dbReference type="Pfam" id="PF08379">
    <property type="entry name" value="Bact_transglu_N"/>
    <property type="match status" value="1"/>
</dbReference>
<protein>
    <submittedName>
        <fullName evidence="2">Transglutaminase-like enzyme, putative cysteine protease</fullName>
    </submittedName>
</protein>
<dbReference type="InterPro" id="IPR013589">
    <property type="entry name" value="Bac_transglu_N"/>
</dbReference>
<name>A0A1I4B6S1_9HYPH</name>
<evidence type="ECO:0000313" key="3">
    <source>
        <dbReference type="Proteomes" id="UP000198755"/>
    </source>
</evidence>
<dbReference type="OrthoDB" id="9804023at2"/>
<dbReference type="AlphaFoldDB" id="A0A1I4B6S1"/>
<dbReference type="InterPro" id="IPR002931">
    <property type="entry name" value="Transglutaminase-like"/>
</dbReference>
<dbReference type="Pfam" id="PF01841">
    <property type="entry name" value="Transglut_core"/>
    <property type="match status" value="1"/>
</dbReference>
<keyword evidence="2" id="KW-0645">Protease</keyword>
<dbReference type="GO" id="GO:0006508">
    <property type="term" value="P:proteolysis"/>
    <property type="evidence" value="ECO:0007669"/>
    <property type="project" value="UniProtKB-KW"/>
</dbReference>
<dbReference type="PANTHER" id="PTHR33490:SF1">
    <property type="entry name" value="SLL1233 PROTEIN"/>
    <property type="match status" value="1"/>
</dbReference>
<accession>A0A1I4B6S1</accession>
<feature type="domain" description="Transglutaminase-like" evidence="1">
    <location>
        <begin position="173"/>
        <end position="241"/>
    </location>
</feature>
<reference evidence="2 3" key="1">
    <citation type="submission" date="2016-10" db="EMBL/GenBank/DDBJ databases">
        <authorList>
            <person name="de Groot N.N."/>
        </authorList>
    </citation>
    <scope>NUCLEOTIDE SEQUENCE [LARGE SCALE GENOMIC DNA]</scope>
    <source>
        <strain evidence="2 3">NE2</strain>
    </source>
</reference>
<proteinExistence type="predicted"/>
<keyword evidence="3" id="KW-1185">Reference proteome</keyword>
<dbReference type="Proteomes" id="UP000198755">
    <property type="component" value="Unassembled WGS sequence"/>
</dbReference>
<organism evidence="2 3">
    <name type="scientific">Methylocapsa palsarum</name>
    <dbReference type="NCBI Taxonomy" id="1612308"/>
    <lineage>
        <taxon>Bacteria</taxon>
        <taxon>Pseudomonadati</taxon>
        <taxon>Pseudomonadota</taxon>
        <taxon>Alphaproteobacteria</taxon>
        <taxon>Hyphomicrobiales</taxon>
        <taxon>Beijerinckiaceae</taxon>
        <taxon>Methylocapsa</taxon>
    </lineage>
</organism>
<dbReference type="InterPro" id="IPR038765">
    <property type="entry name" value="Papain-like_cys_pep_sf"/>
</dbReference>
<gene>
    <name evidence="2" type="ORF">SAMN05444581_11318</name>
</gene>
<dbReference type="PANTHER" id="PTHR33490">
    <property type="entry name" value="BLR5614 PROTEIN-RELATED"/>
    <property type="match status" value="1"/>
</dbReference>
<dbReference type="STRING" id="1612308.SAMN05444581_11318"/>
<evidence type="ECO:0000313" key="2">
    <source>
        <dbReference type="EMBL" id="SFK63701.1"/>
    </source>
</evidence>
<dbReference type="SUPFAM" id="SSF54001">
    <property type="entry name" value="Cysteine proteinases"/>
    <property type="match status" value="1"/>
</dbReference>
<sequence>MPIFTIRHVTTYHYKDPVGFGEHRMMLRPRDDDDQRVLEAELKVTPAPSEISWTRDSFGNHVAIAHFAERASELRVESTIRLDHAPGEFRAADIEDFAQTHPFAYAEEDRHSLACFLTPLSQHPKLDRWAATFLRKDGSADTGELLFDMTQTIRRTFKHVARHEKGIQDPVRTLELASGSCRDLAVLMIAALRSLGIAARFVSGYLHLGDDDDEEDAGGNTHAWVQVYVPGPGWVDLDPSSGMVGNENLVRVAVAHEPREAIPLQGTWIGTASDHLAMKVAVRVTAAPDACDGRGARTGTGG</sequence>
<dbReference type="EMBL" id="FOSN01000013">
    <property type="protein sequence ID" value="SFK63701.1"/>
    <property type="molecule type" value="Genomic_DNA"/>
</dbReference>
<keyword evidence="2" id="KW-0378">Hydrolase</keyword>
<dbReference type="Gene3D" id="3.10.620.30">
    <property type="match status" value="1"/>
</dbReference>
<dbReference type="SMART" id="SM00460">
    <property type="entry name" value="TGc"/>
    <property type="match status" value="1"/>
</dbReference>
<dbReference type="GO" id="GO:0008233">
    <property type="term" value="F:peptidase activity"/>
    <property type="evidence" value="ECO:0007669"/>
    <property type="project" value="UniProtKB-KW"/>
</dbReference>